<name>X1C7L9_9ZZZZ</name>
<comment type="caution">
    <text evidence="1">The sequence shown here is derived from an EMBL/GenBank/DDBJ whole genome shotgun (WGS) entry which is preliminary data.</text>
</comment>
<evidence type="ECO:0000313" key="1">
    <source>
        <dbReference type="EMBL" id="GAH03377.1"/>
    </source>
</evidence>
<reference evidence="1" key="1">
    <citation type="journal article" date="2014" name="Front. Microbiol.">
        <title>High frequency of phylogenetically diverse reductive dehalogenase-homologous genes in deep subseafloor sedimentary metagenomes.</title>
        <authorList>
            <person name="Kawai M."/>
            <person name="Futagami T."/>
            <person name="Toyoda A."/>
            <person name="Takaki Y."/>
            <person name="Nishi S."/>
            <person name="Hori S."/>
            <person name="Arai W."/>
            <person name="Tsubouchi T."/>
            <person name="Morono Y."/>
            <person name="Uchiyama I."/>
            <person name="Ito T."/>
            <person name="Fujiyama A."/>
            <person name="Inagaki F."/>
            <person name="Takami H."/>
        </authorList>
    </citation>
    <scope>NUCLEOTIDE SEQUENCE</scope>
    <source>
        <strain evidence="1">Expedition CK06-06</strain>
    </source>
</reference>
<protein>
    <submittedName>
        <fullName evidence="1">Uncharacterized protein</fullName>
    </submittedName>
</protein>
<dbReference type="EMBL" id="BART01024348">
    <property type="protein sequence ID" value="GAH03377.1"/>
    <property type="molecule type" value="Genomic_DNA"/>
</dbReference>
<accession>X1C7L9</accession>
<proteinExistence type="predicted"/>
<organism evidence="1">
    <name type="scientific">marine sediment metagenome</name>
    <dbReference type="NCBI Taxonomy" id="412755"/>
    <lineage>
        <taxon>unclassified sequences</taxon>
        <taxon>metagenomes</taxon>
        <taxon>ecological metagenomes</taxon>
    </lineage>
</organism>
<gene>
    <name evidence="1" type="ORF">S01H4_44016</name>
</gene>
<sequence length="74" mass="8507">MKKALKLGLFAYQDMGRVSHIRCQHPTCSNCPHLRYVFWVGTVSVGRVCIEKLLLDEALADLREAYPEAWEDVQ</sequence>
<dbReference type="AlphaFoldDB" id="X1C7L9"/>